<reference evidence="2 3" key="1">
    <citation type="submission" date="2024-02" db="EMBL/GenBank/DDBJ databases">
        <title>First draft genome assembly of two strains of Seiridium cardinale.</title>
        <authorList>
            <person name="Emiliani G."/>
            <person name="Scali E."/>
        </authorList>
    </citation>
    <scope>NUCLEOTIDE SEQUENCE [LARGE SCALE GENOMIC DNA]</scope>
    <source>
        <strain evidence="2 3">BM-138-000479</strain>
    </source>
</reference>
<keyword evidence="3" id="KW-1185">Reference proteome</keyword>
<feature type="region of interest" description="Disordered" evidence="1">
    <location>
        <begin position="26"/>
        <end position="78"/>
    </location>
</feature>
<feature type="compositionally biased region" description="Polar residues" evidence="1">
    <location>
        <begin position="64"/>
        <end position="76"/>
    </location>
</feature>
<sequence length="550" mass="59628">MYNPMNLDTLDAVKTCLAPCFGPRAEKAPETSSYDEKHASKVRERLKKRAVAPGGTAPTPRTALEQSAPFSASQPERPQGFTVPLTLVELGEVFDTLDETLSGPGIPYAVCGLAALISHGVTDRGANTVSILVPADSRMVIRPWALTSGNTVLQNGSTGGFEIQTKSGTKRGIKIRWVDGACFEKLFTVKSHIGTRGAMLLGLASCLDQVATAFMRLCKSGQPPTASKEVDTIMQDIYGILRCVIERNIVLEKPYLDLFLSPSFWRPFESYLGDRMQEIMVLCTKANLPIAEVLEIAKRHSDIRQHDRLLGQYGMPPMLVVREQPGAFQKMRTLGRAQPSMYTLKSKDSSSDVSGPTVGRSLTKPLPGPSKLKTGGRIRRDALGVNASGGRGISASLSCFTSIAAIASTILRQSLNDYDYLHDAPGETCIPALEALALTADTALSISLLLNRVGAYNSWRAFLGSVLPEVYLVIILAARSWAIAQSSHWAGHLELHSAALYAVRFSCAVIATGYSWYMAPGWLSGWLGPTRLLLLGTLVWMQPLPSFLSQ</sequence>
<dbReference type="Proteomes" id="UP001465668">
    <property type="component" value="Unassembled WGS sequence"/>
</dbReference>
<feature type="region of interest" description="Disordered" evidence="1">
    <location>
        <begin position="344"/>
        <end position="373"/>
    </location>
</feature>
<evidence type="ECO:0000313" key="3">
    <source>
        <dbReference type="Proteomes" id="UP001465668"/>
    </source>
</evidence>
<protein>
    <submittedName>
        <fullName evidence="2">Uncharacterized protein</fullName>
    </submittedName>
</protein>
<accession>A0ABR2Y1N6</accession>
<evidence type="ECO:0000313" key="2">
    <source>
        <dbReference type="EMBL" id="KAK9779695.1"/>
    </source>
</evidence>
<feature type="compositionally biased region" description="Basic and acidic residues" evidence="1">
    <location>
        <begin position="26"/>
        <end position="43"/>
    </location>
</feature>
<name>A0ABR2Y1N6_9PEZI</name>
<gene>
    <name evidence="2" type="ORF">SCAR479_03302</name>
</gene>
<organism evidence="2 3">
    <name type="scientific">Seiridium cardinale</name>
    <dbReference type="NCBI Taxonomy" id="138064"/>
    <lineage>
        <taxon>Eukaryota</taxon>
        <taxon>Fungi</taxon>
        <taxon>Dikarya</taxon>
        <taxon>Ascomycota</taxon>
        <taxon>Pezizomycotina</taxon>
        <taxon>Sordariomycetes</taxon>
        <taxon>Xylariomycetidae</taxon>
        <taxon>Amphisphaeriales</taxon>
        <taxon>Sporocadaceae</taxon>
        <taxon>Seiridium</taxon>
    </lineage>
</organism>
<proteinExistence type="predicted"/>
<evidence type="ECO:0000256" key="1">
    <source>
        <dbReference type="SAM" id="MobiDB-lite"/>
    </source>
</evidence>
<comment type="caution">
    <text evidence="2">The sequence shown here is derived from an EMBL/GenBank/DDBJ whole genome shotgun (WGS) entry which is preliminary data.</text>
</comment>
<dbReference type="EMBL" id="JARVKM010000009">
    <property type="protein sequence ID" value="KAK9779695.1"/>
    <property type="molecule type" value="Genomic_DNA"/>
</dbReference>